<dbReference type="SUPFAM" id="SSF53927">
    <property type="entry name" value="Cytidine deaminase-like"/>
    <property type="match status" value="1"/>
</dbReference>
<name>A0A948RXS2_UNCEI</name>
<dbReference type="Proteomes" id="UP000777784">
    <property type="component" value="Unassembled WGS sequence"/>
</dbReference>
<evidence type="ECO:0000256" key="1">
    <source>
        <dbReference type="ARBA" id="ARBA00002151"/>
    </source>
</evidence>
<dbReference type="GO" id="GO:0009231">
    <property type="term" value="P:riboflavin biosynthetic process"/>
    <property type="evidence" value="ECO:0007669"/>
    <property type="project" value="UniProtKB-KW"/>
</dbReference>
<evidence type="ECO:0000256" key="2">
    <source>
        <dbReference type="ARBA" id="ARBA00004882"/>
    </source>
</evidence>
<dbReference type="GO" id="GO:0046872">
    <property type="term" value="F:metal ion binding"/>
    <property type="evidence" value="ECO:0007669"/>
    <property type="project" value="UniProtKB-KW"/>
</dbReference>
<reference evidence="14" key="1">
    <citation type="submission" date="2021-05" db="EMBL/GenBank/DDBJ databases">
        <title>Energy efficiency and biological interactions define the core microbiome of deep oligotrophic groundwater.</title>
        <authorList>
            <person name="Mehrshad M."/>
            <person name="Lopez-Fernandez M."/>
            <person name="Bell E."/>
            <person name="Bernier-Latmani R."/>
            <person name="Bertilsson S."/>
            <person name="Dopson M."/>
        </authorList>
    </citation>
    <scope>NUCLEOTIDE SEQUENCE</scope>
    <source>
        <strain evidence="14">Modern_marine.mb.64</strain>
    </source>
</reference>
<evidence type="ECO:0000256" key="9">
    <source>
        <dbReference type="PIRNR" id="PIRNR006769"/>
    </source>
</evidence>
<keyword evidence="8" id="KW-0511">Multifunctional enzyme</keyword>
<evidence type="ECO:0000256" key="11">
    <source>
        <dbReference type="PIRSR" id="PIRSR006769-2"/>
    </source>
</evidence>
<evidence type="ECO:0000256" key="12">
    <source>
        <dbReference type="PIRSR" id="PIRSR006769-3"/>
    </source>
</evidence>
<proteinExistence type="inferred from homology"/>
<organism evidence="14 15">
    <name type="scientific">Eiseniibacteriota bacterium</name>
    <dbReference type="NCBI Taxonomy" id="2212470"/>
    <lineage>
        <taxon>Bacteria</taxon>
        <taxon>Candidatus Eiseniibacteriota</taxon>
    </lineage>
</organism>
<dbReference type="EC" id="3.5.4.26" evidence="9"/>
<dbReference type="InterPro" id="IPR024072">
    <property type="entry name" value="DHFR-like_dom_sf"/>
</dbReference>
<evidence type="ECO:0000313" key="14">
    <source>
        <dbReference type="EMBL" id="MBU2692990.1"/>
    </source>
</evidence>
<evidence type="ECO:0000256" key="3">
    <source>
        <dbReference type="ARBA" id="ARBA00004910"/>
    </source>
</evidence>
<evidence type="ECO:0000256" key="4">
    <source>
        <dbReference type="ARBA" id="ARBA00005259"/>
    </source>
</evidence>
<dbReference type="PIRSF" id="PIRSF006769">
    <property type="entry name" value="RibD"/>
    <property type="match status" value="1"/>
</dbReference>
<comment type="cofactor">
    <cofactor evidence="9 12">
        <name>Zn(2+)</name>
        <dbReference type="ChEBI" id="CHEBI:29105"/>
    </cofactor>
    <text evidence="9 12">Binds 1 zinc ion.</text>
</comment>
<dbReference type="PANTHER" id="PTHR38011:SF7">
    <property type="entry name" value="2,5-DIAMINO-6-RIBOSYLAMINO-4(3H)-PYRIMIDINONE 5'-PHOSPHATE REDUCTASE"/>
    <property type="match status" value="1"/>
</dbReference>
<dbReference type="InterPro" id="IPR016193">
    <property type="entry name" value="Cytidine_deaminase-like"/>
</dbReference>
<keyword evidence="9 12" id="KW-0479">Metal-binding</keyword>
<feature type="binding site" evidence="12">
    <location>
        <position position="82"/>
    </location>
    <ligand>
        <name>Zn(2+)</name>
        <dbReference type="ChEBI" id="CHEBI:29105"/>
        <note>catalytic</note>
    </ligand>
</feature>
<dbReference type="Gene3D" id="3.40.140.10">
    <property type="entry name" value="Cytidine Deaminase, domain 2"/>
    <property type="match status" value="1"/>
</dbReference>
<feature type="binding site" evidence="11">
    <location>
        <position position="299"/>
    </location>
    <ligand>
        <name>substrate</name>
    </ligand>
</feature>
<dbReference type="GO" id="GO:0008703">
    <property type="term" value="F:5-amino-6-(5-phosphoribosylamino)uracil reductase activity"/>
    <property type="evidence" value="ECO:0007669"/>
    <property type="project" value="UniProtKB-EC"/>
</dbReference>
<comment type="function">
    <text evidence="1 9">Converts 2,5-diamino-6-(ribosylamino)-4(3h)-pyrimidinone 5'-phosphate into 5-amino-6-(ribosylamino)-2,4(1h,3h)-pyrimidinedione 5'-phosphate.</text>
</comment>
<feature type="binding site" evidence="11">
    <location>
        <position position="177"/>
    </location>
    <ligand>
        <name>NADP(+)</name>
        <dbReference type="ChEBI" id="CHEBI:58349"/>
    </ligand>
</feature>
<dbReference type="NCBIfam" id="TIGR00326">
    <property type="entry name" value="eubact_ribD"/>
    <property type="match status" value="1"/>
</dbReference>
<evidence type="ECO:0000256" key="5">
    <source>
        <dbReference type="ARBA" id="ARBA00007417"/>
    </source>
</evidence>
<feature type="domain" description="CMP/dCMP-type deaminase" evidence="13">
    <location>
        <begin position="12"/>
        <end position="130"/>
    </location>
</feature>
<dbReference type="EC" id="1.1.1.193" evidence="9"/>
<comment type="catalytic activity">
    <reaction evidence="9">
        <text>5-amino-6-(5-phospho-D-ribitylamino)uracil + NADP(+) = 5-amino-6-(5-phospho-D-ribosylamino)uracil + NADPH + H(+)</text>
        <dbReference type="Rhea" id="RHEA:17845"/>
        <dbReference type="ChEBI" id="CHEBI:15378"/>
        <dbReference type="ChEBI" id="CHEBI:57783"/>
        <dbReference type="ChEBI" id="CHEBI:58349"/>
        <dbReference type="ChEBI" id="CHEBI:58421"/>
        <dbReference type="ChEBI" id="CHEBI:58453"/>
        <dbReference type="EC" id="1.1.1.193"/>
    </reaction>
</comment>
<comment type="pathway">
    <text evidence="2 9">Cofactor biosynthesis; riboflavin biosynthesis; 5-amino-6-(D-ribitylamino)uracil from GTP: step 2/4.</text>
</comment>
<feature type="binding site" evidence="11">
    <location>
        <position position="207"/>
    </location>
    <ligand>
        <name>NADP(+)</name>
        <dbReference type="ChEBI" id="CHEBI:58349"/>
    </ligand>
</feature>
<comment type="caution">
    <text evidence="14">The sequence shown here is derived from an EMBL/GenBank/DDBJ whole genome shotgun (WGS) entry which is preliminary data.</text>
</comment>
<dbReference type="GO" id="GO:0050661">
    <property type="term" value="F:NADP binding"/>
    <property type="evidence" value="ECO:0007669"/>
    <property type="project" value="InterPro"/>
</dbReference>
<keyword evidence="9 14" id="KW-0378">Hydrolase</keyword>
<dbReference type="PANTHER" id="PTHR38011">
    <property type="entry name" value="DIHYDROFOLATE REDUCTASE FAMILY PROTEIN (AFU_ORTHOLOGUE AFUA_8G06820)"/>
    <property type="match status" value="1"/>
</dbReference>
<dbReference type="AlphaFoldDB" id="A0A948RXS2"/>
<keyword evidence="9 12" id="KW-0862">Zinc</keyword>
<dbReference type="PROSITE" id="PS51747">
    <property type="entry name" value="CYT_DCMP_DEAMINASES_2"/>
    <property type="match status" value="1"/>
</dbReference>
<dbReference type="NCBIfam" id="TIGR00227">
    <property type="entry name" value="ribD_Cterm"/>
    <property type="match status" value="1"/>
</dbReference>
<dbReference type="SUPFAM" id="SSF53597">
    <property type="entry name" value="Dihydrofolate reductase-like"/>
    <property type="match status" value="1"/>
</dbReference>
<feature type="binding site" evidence="11">
    <location>
        <position position="191"/>
    </location>
    <ligand>
        <name>substrate</name>
    </ligand>
</feature>
<dbReference type="Pfam" id="PF01872">
    <property type="entry name" value="RibD_C"/>
    <property type="match status" value="1"/>
</dbReference>
<feature type="binding site" evidence="12">
    <location>
        <position position="61"/>
    </location>
    <ligand>
        <name>Zn(2+)</name>
        <dbReference type="ChEBI" id="CHEBI:29105"/>
        <note>catalytic</note>
    </ligand>
</feature>
<feature type="binding site" evidence="11">
    <location>
        <position position="203"/>
    </location>
    <ligand>
        <name>substrate</name>
    </ligand>
</feature>
<comment type="similarity">
    <text evidence="4 9">In the N-terminal section; belongs to the cytidine and deoxycytidylate deaminase family.</text>
</comment>
<comment type="pathway">
    <text evidence="3 9">Cofactor biosynthesis; riboflavin biosynthesis; 5-amino-6-(D-ribitylamino)uracil from GTP: step 3/4.</text>
</comment>
<feature type="binding site" evidence="12">
    <location>
        <position position="91"/>
    </location>
    <ligand>
        <name>Zn(2+)</name>
        <dbReference type="ChEBI" id="CHEBI:29105"/>
        <note>catalytic</note>
    </ligand>
</feature>
<dbReference type="InterPro" id="IPR004794">
    <property type="entry name" value="Eubact_RibD"/>
</dbReference>
<keyword evidence="9" id="KW-0686">Riboflavin biosynthesis</keyword>
<protein>
    <recommendedName>
        <fullName evidence="9">Riboflavin biosynthesis protein RibD</fullName>
    </recommendedName>
    <domain>
        <recommendedName>
            <fullName evidence="9">Diaminohydroxyphosphoribosylaminopyrimidine deaminase</fullName>
            <shortName evidence="9">DRAP deaminase</shortName>
            <ecNumber evidence="9">3.5.4.26</ecNumber>
        </recommendedName>
        <alternativeName>
            <fullName evidence="9">Riboflavin-specific deaminase</fullName>
        </alternativeName>
    </domain>
    <domain>
        <recommendedName>
            <fullName evidence="9">5-amino-6-(5-phosphoribosylamino)uracil reductase</fullName>
            <ecNumber evidence="9">1.1.1.193</ecNumber>
        </recommendedName>
        <alternativeName>
            <fullName evidence="9">HTP reductase</fullName>
        </alternativeName>
    </domain>
</protein>
<evidence type="ECO:0000256" key="8">
    <source>
        <dbReference type="ARBA" id="ARBA00023268"/>
    </source>
</evidence>
<feature type="binding site" evidence="11">
    <location>
        <position position="211"/>
    </location>
    <ligand>
        <name>substrate</name>
    </ligand>
</feature>
<dbReference type="GO" id="GO:0008835">
    <property type="term" value="F:diaminohydroxyphosphoribosylaminopyrimidine deaminase activity"/>
    <property type="evidence" value="ECO:0007669"/>
    <property type="project" value="UniProtKB-EC"/>
</dbReference>
<keyword evidence="6 9" id="KW-0521">NADP</keyword>
<comment type="catalytic activity">
    <reaction evidence="9">
        <text>2,5-diamino-6-hydroxy-4-(5-phosphoribosylamino)-pyrimidine + H2O + H(+) = 5-amino-6-(5-phospho-D-ribosylamino)uracil + NH4(+)</text>
        <dbReference type="Rhea" id="RHEA:21868"/>
        <dbReference type="ChEBI" id="CHEBI:15377"/>
        <dbReference type="ChEBI" id="CHEBI:15378"/>
        <dbReference type="ChEBI" id="CHEBI:28938"/>
        <dbReference type="ChEBI" id="CHEBI:58453"/>
        <dbReference type="ChEBI" id="CHEBI:58614"/>
        <dbReference type="EC" id="3.5.4.26"/>
    </reaction>
</comment>
<feature type="binding site" evidence="11">
    <location>
        <position position="175"/>
    </location>
    <ligand>
        <name>substrate</name>
    </ligand>
</feature>
<keyword evidence="7 9" id="KW-0560">Oxidoreductase</keyword>
<feature type="binding site" evidence="11">
    <location>
        <begin position="301"/>
        <end position="307"/>
    </location>
    <ligand>
        <name>NADP(+)</name>
        <dbReference type="ChEBI" id="CHEBI:58349"/>
    </ligand>
</feature>
<feature type="binding site" evidence="11">
    <location>
        <position position="161"/>
    </location>
    <ligand>
        <name>NADP(+)</name>
        <dbReference type="ChEBI" id="CHEBI:58349"/>
    </ligand>
</feature>
<evidence type="ECO:0000313" key="15">
    <source>
        <dbReference type="Proteomes" id="UP000777784"/>
    </source>
</evidence>
<feature type="active site" description="Proton donor" evidence="10">
    <location>
        <position position="63"/>
    </location>
</feature>
<dbReference type="InterPro" id="IPR050765">
    <property type="entry name" value="Riboflavin_Biosynth_HTPR"/>
</dbReference>
<evidence type="ECO:0000256" key="6">
    <source>
        <dbReference type="ARBA" id="ARBA00022857"/>
    </source>
</evidence>
<gene>
    <name evidence="14" type="primary">ribD</name>
    <name evidence="14" type="ORF">KJ970_18890</name>
</gene>
<evidence type="ECO:0000256" key="10">
    <source>
        <dbReference type="PIRSR" id="PIRSR006769-1"/>
    </source>
</evidence>
<dbReference type="Gene3D" id="3.40.430.10">
    <property type="entry name" value="Dihydrofolate Reductase, subunit A"/>
    <property type="match status" value="1"/>
</dbReference>
<evidence type="ECO:0000259" key="13">
    <source>
        <dbReference type="PROSITE" id="PS51747"/>
    </source>
</evidence>
<dbReference type="CDD" id="cd01284">
    <property type="entry name" value="Riboflavin_deaminase-reductase"/>
    <property type="match status" value="1"/>
</dbReference>
<accession>A0A948RXS2</accession>
<dbReference type="InterPro" id="IPR002125">
    <property type="entry name" value="CMP_dCMP_dom"/>
</dbReference>
<comment type="similarity">
    <text evidence="5 9">In the C-terminal section; belongs to the HTP reductase family.</text>
</comment>
<evidence type="ECO:0000256" key="7">
    <source>
        <dbReference type="ARBA" id="ARBA00023002"/>
    </source>
</evidence>
<dbReference type="InterPro" id="IPR011549">
    <property type="entry name" value="RibD_C"/>
</dbReference>
<dbReference type="InterPro" id="IPR002734">
    <property type="entry name" value="RibDG_C"/>
</dbReference>
<dbReference type="EMBL" id="JAHJDP010000107">
    <property type="protein sequence ID" value="MBU2692990.1"/>
    <property type="molecule type" value="Genomic_DNA"/>
</dbReference>
<sequence length="386" mass="42896">MIMERALLYKADNEMKFMRQALALARRGVGGTHPNPRVGAILVRRGSIVGQGYHHFFGGSHAEAEALSNAHGDTLYVTLEPCAHHGKTPPCTDLIVQSGIRRVVVATLDPDRRLRGKGVEILRTRGIQVDTGIFQKEARELNRPYFLHRLAGRSHLTLKLAVSADGRCAVGDGLSKWISSATSRSYVHRVRRRSDAVVVGVGTVLADDPLLTDHRLRGRQPVRIVLDQDLRIPQDARILGKDAETILVTTDGASKKQCDFFRERGIGVWVLPPTENGLICLRAFLQRTAREGLLDLLCEGGREIATSFVADGLMDRLILVQAPRLFGGYWTWLGDLGISNLKEGVELAPPQIRKMGEDIIVAWPSLASEQLIHQWNPRRKNVHRTH</sequence>
<dbReference type="Pfam" id="PF00383">
    <property type="entry name" value="dCMP_cyt_deam_1"/>
    <property type="match status" value="1"/>
</dbReference>